<keyword evidence="3" id="KW-1185">Reference proteome</keyword>
<reference evidence="2 3" key="1">
    <citation type="submission" date="2022-10" db="EMBL/GenBank/DDBJ databases">
        <title>The complete genomes of actinobacterial strains from the NBC collection.</title>
        <authorList>
            <person name="Joergensen T.S."/>
            <person name="Alvarez Arevalo M."/>
            <person name="Sterndorff E.B."/>
            <person name="Faurdal D."/>
            <person name="Vuksanovic O."/>
            <person name="Mourched A.-S."/>
            <person name="Charusanti P."/>
            <person name="Shaw S."/>
            <person name="Blin K."/>
            <person name="Weber T."/>
        </authorList>
    </citation>
    <scope>NUCLEOTIDE SEQUENCE [LARGE SCALE GENOMIC DNA]</scope>
    <source>
        <strain evidence="2 3">NBC_00396</strain>
    </source>
</reference>
<sequence length="69" mass="6263">MSTAATVSPRDSGETGGGCSAVDVGKSTPLAPTPVGADATASTNAGSPGSGRAGGRGVGAGTAIIDTCV</sequence>
<protein>
    <submittedName>
        <fullName evidence="2">Uncharacterized protein</fullName>
    </submittedName>
</protein>
<accession>A0ABZ1PJX9</accession>
<evidence type="ECO:0000256" key="1">
    <source>
        <dbReference type="SAM" id="MobiDB-lite"/>
    </source>
</evidence>
<feature type="compositionally biased region" description="Gly residues" evidence="1">
    <location>
        <begin position="48"/>
        <end position="60"/>
    </location>
</feature>
<evidence type="ECO:0000313" key="2">
    <source>
        <dbReference type="EMBL" id="WUI83922.1"/>
    </source>
</evidence>
<evidence type="ECO:0000313" key="3">
    <source>
        <dbReference type="Proteomes" id="UP001346877"/>
    </source>
</evidence>
<proteinExistence type="predicted"/>
<organism evidence="2 3">
    <name type="scientific">Micromonospora zamorensis</name>
    <dbReference type="NCBI Taxonomy" id="709883"/>
    <lineage>
        <taxon>Bacteria</taxon>
        <taxon>Bacillati</taxon>
        <taxon>Actinomycetota</taxon>
        <taxon>Actinomycetes</taxon>
        <taxon>Micromonosporales</taxon>
        <taxon>Micromonosporaceae</taxon>
        <taxon>Micromonospora</taxon>
    </lineage>
</organism>
<feature type="region of interest" description="Disordered" evidence="1">
    <location>
        <begin position="1"/>
        <end position="69"/>
    </location>
</feature>
<gene>
    <name evidence="2" type="ORF">OG375_06285</name>
</gene>
<dbReference type="RefSeq" id="WP_328373584.1">
    <property type="nucleotide sequence ID" value="NZ_CP107941.1"/>
</dbReference>
<dbReference type="Proteomes" id="UP001346877">
    <property type="component" value="Chromosome"/>
</dbReference>
<name>A0ABZ1PJX9_9ACTN</name>
<dbReference type="EMBL" id="CP107941">
    <property type="protein sequence ID" value="WUI83922.1"/>
    <property type="molecule type" value="Genomic_DNA"/>
</dbReference>